<dbReference type="Proteomes" id="UP000482487">
    <property type="component" value="Unassembled WGS sequence"/>
</dbReference>
<name>A0A7C9MT73_9BACT</name>
<dbReference type="OrthoDB" id="5438142at2"/>
<dbReference type="AlphaFoldDB" id="A0A7C9MT73"/>
<protein>
    <submittedName>
        <fullName evidence="1">Pilus assembly protein PilZ</fullName>
    </submittedName>
</protein>
<keyword evidence="2" id="KW-1185">Reference proteome</keyword>
<gene>
    <name evidence="1" type="ORF">GTA51_00385</name>
</gene>
<organism evidence="1 2">
    <name type="scientific">Solidesulfovibrio aerotolerans</name>
    <dbReference type="NCBI Taxonomy" id="295255"/>
    <lineage>
        <taxon>Bacteria</taxon>
        <taxon>Pseudomonadati</taxon>
        <taxon>Thermodesulfobacteriota</taxon>
        <taxon>Desulfovibrionia</taxon>
        <taxon>Desulfovibrionales</taxon>
        <taxon>Desulfovibrionaceae</taxon>
        <taxon>Solidesulfovibrio</taxon>
    </lineage>
</organism>
<reference evidence="1 2" key="1">
    <citation type="submission" date="2020-01" db="EMBL/GenBank/DDBJ databases">
        <title>Genome sequence of Desulfovibrio aerotolerans DSM 16695(T).</title>
        <authorList>
            <person name="Karnachuk O."/>
            <person name="Avakyan M."/>
            <person name="Mardanov A."/>
            <person name="Kadnikov V."/>
            <person name="Ravin N."/>
        </authorList>
    </citation>
    <scope>NUCLEOTIDE SEQUENCE [LARGE SCALE GENOMIC DNA]</scope>
    <source>
        <strain evidence="1 2">DSM 16695</strain>
    </source>
</reference>
<proteinExistence type="predicted"/>
<dbReference type="EMBL" id="WVUD01000001">
    <property type="protein sequence ID" value="MYL81594.1"/>
    <property type="molecule type" value="Genomic_DNA"/>
</dbReference>
<evidence type="ECO:0000313" key="1">
    <source>
        <dbReference type="EMBL" id="MYL81594.1"/>
    </source>
</evidence>
<accession>A0A7C9MT73</accession>
<dbReference type="RefSeq" id="WP_160957753.1">
    <property type="nucleotide sequence ID" value="NZ_WVUD01000001.1"/>
</dbReference>
<sequence length="594" mass="66883">MNDFLAPVIQTNLDLHFGRVAALDAPPDDREPLIAAAAALLRSITRGLLDTAKKETVDTAVQRHIFAKDAALPPWLINRGLVLCENDRQQFEPTLCTLLENSFNRRRFLDFLSNELLYHCWMWASEDDKRHFPVRCANALLDNGYCLKLNDQPYVVKLGDNVLVAPGKKDDAFHWSIRSIGTVTLIDLSTKPVFEYTARLLTAKYKTTFILDTFKELFKAVRQPAGIARYGVLVMGEIPKVFTLADYQVAVGAAPDSSPLALLRRLLGDFDKSTRRLYPESRFRLGAEPPQSLANRVAAMLWLRATLARVKTLQQKQNTPKRGLQVAERTVLLSALDQKSILYFNLFTDPGDTSINPCHIRAVNEDSMVVQSPRGNRLNDAKPDQEVHGYFAVVGANKKSTYCDFRTTVESITSPDPSHCLVELSVPAAFELTRRTHKRLPLGPAMLGLFEMSAPAPDADWSLFNNLDKWPAPFCIIPDSARHCAIKDLSAGGLMLEIHQDAPAYGYFIDTSRDYPLLVHLHLIRGGEQPPLRLGLRLEVKRIRDFPPLRKKYVGFQFTEAGEIRNEHFVRFAPVGKDGLYCITDWIFRNGLGR</sequence>
<evidence type="ECO:0000313" key="2">
    <source>
        <dbReference type="Proteomes" id="UP000482487"/>
    </source>
</evidence>
<comment type="caution">
    <text evidence="1">The sequence shown here is derived from an EMBL/GenBank/DDBJ whole genome shotgun (WGS) entry which is preliminary data.</text>
</comment>